<keyword evidence="2" id="KW-1185">Reference proteome</keyword>
<protein>
    <submittedName>
        <fullName evidence="1">Uncharacterized protein</fullName>
    </submittedName>
</protein>
<dbReference type="Proteomes" id="UP000054018">
    <property type="component" value="Unassembled WGS sequence"/>
</dbReference>
<reference evidence="1 2" key="1">
    <citation type="submission" date="2014-04" db="EMBL/GenBank/DDBJ databases">
        <authorList>
            <consortium name="DOE Joint Genome Institute"/>
            <person name="Kuo A."/>
            <person name="Kohler A."/>
            <person name="Costa M.D."/>
            <person name="Nagy L.G."/>
            <person name="Floudas D."/>
            <person name="Copeland A."/>
            <person name="Barry K.W."/>
            <person name="Cichocki N."/>
            <person name="Veneault-Fourrey C."/>
            <person name="LaButti K."/>
            <person name="Lindquist E.A."/>
            <person name="Lipzen A."/>
            <person name="Lundell T."/>
            <person name="Morin E."/>
            <person name="Murat C."/>
            <person name="Sun H."/>
            <person name="Tunlid A."/>
            <person name="Henrissat B."/>
            <person name="Grigoriev I.V."/>
            <person name="Hibbett D.S."/>
            <person name="Martin F."/>
            <person name="Nordberg H.P."/>
            <person name="Cantor M.N."/>
            <person name="Hua S.X."/>
        </authorList>
    </citation>
    <scope>NUCLEOTIDE SEQUENCE [LARGE SCALE GENOMIC DNA]</scope>
    <source>
        <strain evidence="1 2">441</strain>
    </source>
</reference>
<reference evidence="2" key="2">
    <citation type="submission" date="2015-01" db="EMBL/GenBank/DDBJ databases">
        <title>Evolutionary Origins and Diversification of the Mycorrhizal Mutualists.</title>
        <authorList>
            <consortium name="DOE Joint Genome Institute"/>
            <consortium name="Mycorrhizal Genomics Consortium"/>
            <person name="Kohler A."/>
            <person name="Kuo A."/>
            <person name="Nagy L.G."/>
            <person name="Floudas D."/>
            <person name="Copeland A."/>
            <person name="Barry K.W."/>
            <person name="Cichocki N."/>
            <person name="Veneault-Fourrey C."/>
            <person name="LaButti K."/>
            <person name="Lindquist E.A."/>
            <person name="Lipzen A."/>
            <person name="Lundell T."/>
            <person name="Morin E."/>
            <person name="Murat C."/>
            <person name="Riley R."/>
            <person name="Ohm R."/>
            <person name="Sun H."/>
            <person name="Tunlid A."/>
            <person name="Henrissat B."/>
            <person name="Grigoriev I.V."/>
            <person name="Hibbett D.S."/>
            <person name="Martin F."/>
        </authorList>
    </citation>
    <scope>NUCLEOTIDE SEQUENCE [LARGE SCALE GENOMIC DNA]</scope>
    <source>
        <strain evidence="2">441</strain>
    </source>
</reference>
<gene>
    <name evidence="1" type="ORF">PISMIDRAFT_680842</name>
</gene>
<dbReference type="EMBL" id="KN833744">
    <property type="protein sequence ID" value="KIK22065.1"/>
    <property type="molecule type" value="Genomic_DNA"/>
</dbReference>
<name>A0A0C9YBG3_9AGAM</name>
<feature type="non-terminal residue" evidence="1">
    <location>
        <position position="80"/>
    </location>
</feature>
<evidence type="ECO:0000313" key="2">
    <source>
        <dbReference type="Proteomes" id="UP000054018"/>
    </source>
</evidence>
<accession>A0A0C9YBG3</accession>
<sequence>MQRAAYANVILKRPRFDNSKDTCGPINTVIQSVILTHARSTTLPVYSHARFCTPLHLLDTTYIAQNCRNRSTTPYYCAAS</sequence>
<dbReference type="AlphaFoldDB" id="A0A0C9YBG3"/>
<evidence type="ECO:0000313" key="1">
    <source>
        <dbReference type="EMBL" id="KIK22065.1"/>
    </source>
</evidence>
<organism evidence="1 2">
    <name type="scientific">Pisolithus microcarpus 441</name>
    <dbReference type="NCBI Taxonomy" id="765257"/>
    <lineage>
        <taxon>Eukaryota</taxon>
        <taxon>Fungi</taxon>
        <taxon>Dikarya</taxon>
        <taxon>Basidiomycota</taxon>
        <taxon>Agaricomycotina</taxon>
        <taxon>Agaricomycetes</taxon>
        <taxon>Agaricomycetidae</taxon>
        <taxon>Boletales</taxon>
        <taxon>Sclerodermatineae</taxon>
        <taxon>Pisolithaceae</taxon>
        <taxon>Pisolithus</taxon>
    </lineage>
</organism>
<dbReference type="HOGENOM" id="CLU_2596662_0_0_1"/>
<proteinExistence type="predicted"/>